<keyword evidence="3" id="KW-1185">Reference proteome</keyword>
<name>A0A2P2GKE1_STREW</name>
<feature type="compositionally biased region" description="Basic and acidic residues" evidence="1">
    <location>
        <begin position="183"/>
        <end position="193"/>
    </location>
</feature>
<proteinExistence type="predicted"/>
<dbReference type="PANTHER" id="PTHR37163">
    <property type="entry name" value="CONSERVED PROTEIN"/>
    <property type="match status" value="1"/>
</dbReference>
<dbReference type="Pfam" id="PF04417">
    <property type="entry name" value="DUF501"/>
    <property type="match status" value="1"/>
</dbReference>
<dbReference type="Proteomes" id="UP000265325">
    <property type="component" value="Unassembled WGS sequence"/>
</dbReference>
<comment type="caution">
    <text evidence="2">The sequence shown here is derived from an EMBL/GenBank/DDBJ whole genome shotgun (WGS) entry which is preliminary data.</text>
</comment>
<dbReference type="InterPro" id="IPR007511">
    <property type="entry name" value="DUF501"/>
</dbReference>
<reference evidence="2 3" key="1">
    <citation type="submission" date="2015-05" db="EMBL/GenBank/DDBJ databases">
        <title>Draft Genome assembly of Streptomyces showdoensis.</title>
        <authorList>
            <person name="Thapa K.K."/>
            <person name="Metsa-Ketela M."/>
        </authorList>
    </citation>
    <scope>NUCLEOTIDE SEQUENCE [LARGE SCALE GENOMIC DNA]</scope>
    <source>
        <strain evidence="2 3">ATCC 15227</strain>
    </source>
</reference>
<dbReference type="RefSeq" id="WP_046910140.1">
    <property type="nucleotide sequence ID" value="NZ_BAAAXG010000026.1"/>
</dbReference>
<dbReference type="OrthoDB" id="13546at2"/>
<gene>
    <name evidence="2" type="ORF">VO63_24560</name>
</gene>
<evidence type="ECO:0000256" key="1">
    <source>
        <dbReference type="SAM" id="MobiDB-lite"/>
    </source>
</evidence>
<feature type="region of interest" description="Disordered" evidence="1">
    <location>
        <begin position="168"/>
        <end position="207"/>
    </location>
</feature>
<sequence length="207" mass="21814">METPPPQTARTEPTDADVAAFEAQLGRPPRGLRAIAHRCPCGNPDVVETAPRLPDGTPFPTTYYLTCPRAASAIGTLEANGVMKEMQARLATDPELADAYRAAHEDYLARRDAIEVLEGFPSAGGMPDRVKCLHVLVGHSLVAGPGVNPFGDEALAMLPEWWAKGPCVAPCATPEGSEESKEEDGRTGERSEDGPVATQPADGEGAA</sequence>
<organism evidence="2 3">
    <name type="scientific">Streptomyces showdoensis</name>
    <dbReference type="NCBI Taxonomy" id="68268"/>
    <lineage>
        <taxon>Bacteria</taxon>
        <taxon>Bacillati</taxon>
        <taxon>Actinomycetota</taxon>
        <taxon>Actinomycetes</taxon>
        <taxon>Kitasatosporales</taxon>
        <taxon>Streptomycetaceae</taxon>
        <taxon>Streptomyces</taxon>
    </lineage>
</organism>
<evidence type="ECO:0000313" key="3">
    <source>
        <dbReference type="Proteomes" id="UP000265325"/>
    </source>
</evidence>
<evidence type="ECO:0000313" key="2">
    <source>
        <dbReference type="EMBL" id="KKZ71275.1"/>
    </source>
</evidence>
<dbReference type="PANTHER" id="PTHR37163:SF1">
    <property type="entry name" value="DUF501 DOMAIN-CONTAINING PROTEIN"/>
    <property type="match status" value="1"/>
</dbReference>
<protein>
    <submittedName>
        <fullName evidence="2">Phosphatase</fullName>
    </submittedName>
</protein>
<dbReference type="AlphaFoldDB" id="A0A2P2GKE1"/>
<dbReference type="EMBL" id="LAQS01000041">
    <property type="protein sequence ID" value="KKZ71275.1"/>
    <property type="molecule type" value="Genomic_DNA"/>
</dbReference>
<accession>A0A2P2GKE1</accession>